<protein>
    <recommendedName>
        <fullName evidence="1">UPF0738 protein GJU41_02125</fullName>
    </recommendedName>
</protein>
<gene>
    <name evidence="2" type="ORF">GJU41_02125</name>
</gene>
<keyword evidence="3" id="KW-1185">Reference proteome</keyword>
<dbReference type="RefSeq" id="WP_070879171.1">
    <property type="nucleotide sequence ID" value="NZ_CAJFZX010000002.1"/>
</dbReference>
<accession>A0A6I2M5F5</accession>
<dbReference type="InterPro" id="IPR020908">
    <property type="entry name" value="UPF0738"/>
</dbReference>
<dbReference type="EMBL" id="WKKF01000001">
    <property type="protein sequence ID" value="MRX52757.1"/>
    <property type="molecule type" value="Genomic_DNA"/>
</dbReference>
<comment type="caution">
    <text evidence="2">The sequence shown here is derived from an EMBL/GenBank/DDBJ whole genome shotgun (WGS) entry which is preliminary data.</text>
</comment>
<evidence type="ECO:0000256" key="1">
    <source>
        <dbReference type="HAMAP-Rule" id="MF_01861"/>
    </source>
</evidence>
<dbReference type="Proteomes" id="UP000441585">
    <property type="component" value="Unassembled WGS sequence"/>
</dbReference>
<organism evidence="2 3">
    <name type="scientific">Metabacillus idriensis</name>
    <dbReference type="NCBI Taxonomy" id="324768"/>
    <lineage>
        <taxon>Bacteria</taxon>
        <taxon>Bacillati</taxon>
        <taxon>Bacillota</taxon>
        <taxon>Bacilli</taxon>
        <taxon>Bacillales</taxon>
        <taxon>Bacillaceae</taxon>
        <taxon>Metabacillus</taxon>
    </lineage>
</organism>
<comment type="similarity">
    <text evidence="1">Belongs to the UPF0738 family.</text>
</comment>
<name>A0A6I2M5F5_9BACI</name>
<dbReference type="Pfam" id="PF19785">
    <property type="entry name" value="UPF0738"/>
    <property type="match status" value="1"/>
</dbReference>
<evidence type="ECO:0000313" key="3">
    <source>
        <dbReference type="Proteomes" id="UP000441585"/>
    </source>
</evidence>
<evidence type="ECO:0000313" key="2">
    <source>
        <dbReference type="EMBL" id="MRX52757.1"/>
    </source>
</evidence>
<sequence length="127" mass="14493">MKRRIEVNEAVLDQERMILKALPFEKNDLSGLTATGQVLVDSDQLAFIYIMDHHEDFIYTNLPAAVWPQLKTALDSEIPVDLNVNGLTIELTDLHEELSYLLENIKDNANYGEEMEKKVVETFGLND</sequence>
<proteinExistence type="inferred from homology"/>
<dbReference type="HAMAP" id="MF_01861">
    <property type="entry name" value="UPF0738"/>
    <property type="match status" value="1"/>
</dbReference>
<reference evidence="2 3" key="1">
    <citation type="submission" date="2019-11" db="EMBL/GenBank/DDBJ databases">
        <title>Bacillus idriensis genome.</title>
        <authorList>
            <person name="Konopka E.N."/>
            <person name="Newman J.D."/>
        </authorList>
    </citation>
    <scope>NUCLEOTIDE SEQUENCE [LARGE SCALE GENOMIC DNA]</scope>
    <source>
        <strain evidence="2 3">DSM 19097</strain>
    </source>
</reference>
<dbReference type="AlphaFoldDB" id="A0A6I2M5F5"/>